<dbReference type="Proteomes" id="UP001153269">
    <property type="component" value="Unassembled WGS sequence"/>
</dbReference>
<comment type="caution">
    <text evidence="2">The sequence shown here is derived from an EMBL/GenBank/DDBJ whole genome shotgun (WGS) entry which is preliminary data.</text>
</comment>
<evidence type="ECO:0000313" key="2">
    <source>
        <dbReference type="EMBL" id="CAB1420049.1"/>
    </source>
</evidence>
<protein>
    <submittedName>
        <fullName evidence="2">Uncharacterized protein</fullName>
    </submittedName>
</protein>
<gene>
    <name evidence="2" type="ORF">PLEPLA_LOCUS7900</name>
</gene>
<proteinExistence type="predicted"/>
<keyword evidence="3" id="KW-1185">Reference proteome</keyword>
<dbReference type="AlphaFoldDB" id="A0A9N7YD82"/>
<evidence type="ECO:0000313" key="3">
    <source>
        <dbReference type="Proteomes" id="UP001153269"/>
    </source>
</evidence>
<sequence length="109" mass="12040">MLLLRQLKLPLLPLRGCAGELGLSQPWLTGGELDGCGGKHRTIDAMGENTEVAEAYILFGPQTVDDWAGFCKLMVHALLPMLNMDWNVVDLKRSMAPRSRKDQTTDTSL</sequence>
<dbReference type="EMBL" id="CADEAL010000430">
    <property type="protein sequence ID" value="CAB1420049.1"/>
    <property type="molecule type" value="Genomic_DNA"/>
</dbReference>
<keyword evidence="1" id="KW-0732">Signal</keyword>
<reference evidence="2" key="1">
    <citation type="submission" date="2020-03" db="EMBL/GenBank/DDBJ databases">
        <authorList>
            <person name="Weist P."/>
        </authorList>
    </citation>
    <scope>NUCLEOTIDE SEQUENCE</scope>
</reference>
<accession>A0A9N7YD82</accession>
<organism evidence="2 3">
    <name type="scientific">Pleuronectes platessa</name>
    <name type="common">European plaice</name>
    <dbReference type="NCBI Taxonomy" id="8262"/>
    <lineage>
        <taxon>Eukaryota</taxon>
        <taxon>Metazoa</taxon>
        <taxon>Chordata</taxon>
        <taxon>Craniata</taxon>
        <taxon>Vertebrata</taxon>
        <taxon>Euteleostomi</taxon>
        <taxon>Actinopterygii</taxon>
        <taxon>Neopterygii</taxon>
        <taxon>Teleostei</taxon>
        <taxon>Neoteleostei</taxon>
        <taxon>Acanthomorphata</taxon>
        <taxon>Carangaria</taxon>
        <taxon>Pleuronectiformes</taxon>
        <taxon>Pleuronectoidei</taxon>
        <taxon>Pleuronectidae</taxon>
        <taxon>Pleuronectes</taxon>
    </lineage>
</organism>
<name>A0A9N7YD82_PLEPL</name>
<feature type="signal peptide" evidence="1">
    <location>
        <begin position="1"/>
        <end position="19"/>
    </location>
</feature>
<evidence type="ECO:0000256" key="1">
    <source>
        <dbReference type="SAM" id="SignalP"/>
    </source>
</evidence>
<feature type="chain" id="PRO_5040210066" evidence="1">
    <location>
        <begin position="20"/>
        <end position="109"/>
    </location>
</feature>